<evidence type="ECO:0000313" key="2">
    <source>
        <dbReference type="Proteomes" id="UP000054560"/>
    </source>
</evidence>
<dbReference type="InterPro" id="IPR021109">
    <property type="entry name" value="Peptidase_aspartic_dom_sf"/>
</dbReference>
<organism evidence="1 2">
    <name type="scientific">Sphaeroforma arctica JP610</name>
    <dbReference type="NCBI Taxonomy" id="667725"/>
    <lineage>
        <taxon>Eukaryota</taxon>
        <taxon>Ichthyosporea</taxon>
        <taxon>Ichthyophonida</taxon>
        <taxon>Sphaeroforma</taxon>
    </lineage>
</organism>
<dbReference type="Gene3D" id="2.40.70.10">
    <property type="entry name" value="Acid Proteases"/>
    <property type="match status" value="1"/>
</dbReference>
<evidence type="ECO:0000313" key="1">
    <source>
        <dbReference type="EMBL" id="KNC72988.1"/>
    </source>
</evidence>
<accession>A0A0L0FA36</accession>
<dbReference type="AlphaFoldDB" id="A0A0L0FA36"/>
<dbReference type="CDD" id="cd00303">
    <property type="entry name" value="retropepsin_like"/>
    <property type="match status" value="1"/>
</dbReference>
<dbReference type="GeneID" id="25914954"/>
<protein>
    <submittedName>
        <fullName evidence="1">Uncharacterized protein</fullName>
    </submittedName>
</protein>
<dbReference type="RefSeq" id="XP_014146890.1">
    <property type="nucleotide sequence ID" value="XM_014291415.1"/>
</dbReference>
<dbReference type="Proteomes" id="UP000054560">
    <property type="component" value="Unassembled WGS sequence"/>
</dbReference>
<name>A0A0L0FA36_9EUKA</name>
<dbReference type="EMBL" id="KQ246241">
    <property type="protein sequence ID" value="KNC72988.1"/>
    <property type="molecule type" value="Genomic_DNA"/>
</dbReference>
<keyword evidence="2" id="KW-1185">Reference proteome</keyword>
<sequence length="190" mass="21568">MTPNGYWNGQHSQSCAHYLAKCDKFKKTNGYLVRSCDKKPNIKLDGKYYRVQSLKRQYNDSIYKGVIISVYCYGNKVFALIDPGSEISCISDRFALMKDIERWTQTTHLILADEKISKCESMATDVKISLADGRNITTQAVIVKMSQKFAAWTSAELTRLNRGSNASFHIDGSQAIMFKPYVAVDVMNFF</sequence>
<proteinExistence type="predicted"/>
<reference evidence="1 2" key="1">
    <citation type="submission" date="2011-02" db="EMBL/GenBank/DDBJ databases">
        <title>The Genome Sequence of Sphaeroforma arctica JP610.</title>
        <authorList>
            <consortium name="The Broad Institute Genome Sequencing Platform"/>
            <person name="Russ C."/>
            <person name="Cuomo C."/>
            <person name="Young S.K."/>
            <person name="Zeng Q."/>
            <person name="Gargeya S."/>
            <person name="Alvarado L."/>
            <person name="Berlin A."/>
            <person name="Chapman S.B."/>
            <person name="Chen Z."/>
            <person name="Freedman E."/>
            <person name="Gellesch M."/>
            <person name="Goldberg J."/>
            <person name="Griggs A."/>
            <person name="Gujja S."/>
            <person name="Heilman E."/>
            <person name="Heiman D."/>
            <person name="Howarth C."/>
            <person name="Mehta T."/>
            <person name="Neiman D."/>
            <person name="Pearson M."/>
            <person name="Roberts A."/>
            <person name="Saif S."/>
            <person name="Shea T."/>
            <person name="Shenoy N."/>
            <person name="Sisk P."/>
            <person name="Stolte C."/>
            <person name="Sykes S."/>
            <person name="White J."/>
            <person name="Yandava C."/>
            <person name="Burger G."/>
            <person name="Gray M.W."/>
            <person name="Holland P.W.H."/>
            <person name="King N."/>
            <person name="Lang F.B.F."/>
            <person name="Roger A.J."/>
            <person name="Ruiz-Trillo I."/>
            <person name="Haas B."/>
            <person name="Nusbaum C."/>
            <person name="Birren B."/>
        </authorList>
    </citation>
    <scope>NUCLEOTIDE SEQUENCE [LARGE SCALE GENOMIC DNA]</scope>
    <source>
        <strain evidence="1 2">JP610</strain>
    </source>
</reference>
<gene>
    <name evidence="1" type="ORF">SARC_14450</name>
</gene>